<evidence type="ECO:0000256" key="1">
    <source>
        <dbReference type="SAM" id="MobiDB-lite"/>
    </source>
</evidence>
<gene>
    <name evidence="2" type="ORF">KIN20_003599</name>
</gene>
<evidence type="ECO:0000313" key="3">
    <source>
        <dbReference type="Proteomes" id="UP001196413"/>
    </source>
</evidence>
<accession>A0AAD5MFU9</accession>
<organism evidence="2 3">
    <name type="scientific">Parelaphostrongylus tenuis</name>
    <name type="common">Meningeal worm</name>
    <dbReference type="NCBI Taxonomy" id="148309"/>
    <lineage>
        <taxon>Eukaryota</taxon>
        <taxon>Metazoa</taxon>
        <taxon>Ecdysozoa</taxon>
        <taxon>Nematoda</taxon>
        <taxon>Chromadorea</taxon>
        <taxon>Rhabditida</taxon>
        <taxon>Rhabditina</taxon>
        <taxon>Rhabditomorpha</taxon>
        <taxon>Strongyloidea</taxon>
        <taxon>Metastrongylidae</taxon>
        <taxon>Parelaphostrongylus</taxon>
    </lineage>
</organism>
<dbReference type="EMBL" id="JAHQIW010000482">
    <property type="protein sequence ID" value="KAJ1348321.1"/>
    <property type="molecule type" value="Genomic_DNA"/>
</dbReference>
<protein>
    <submittedName>
        <fullName evidence="2">Uncharacterized protein</fullName>
    </submittedName>
</protein>
<dbReference type="AlphaFoldDB" id="A0AAD5MFU9"/>
<comment type="caution">
    <text evidence="2">The sequence shown here is derived from an EMBL/GenBank/DDBJ whole genome shotgun (WGS) entry which is preliminary data.</text>
</comment>
<keyword evidence="3" id="KW-1185">Reference proteome</keyword>
<dbReference type="Proteomes" id="UP001196413">
    <property type="component" value="Unassembled WGS sequence"/>
</dbReference>
<proteinExistence type="predicted"/>
<name>A0AAD5MFU9_PARTN</name>
<feature type="region of interest" description="Disordered" evidence="1">
    <location>
        <begin position="1"/>
        <end position="21"/>
    </location>
</feature>
<evidence type="ECO:0000313" key="2">
    <source>
        <dbReference type="EMBL" id="KAJ1348321.1"/>
    </source>
</evidence>
<feature type="compositionally biased region" description="Basic and acidic residues" evidence="1">
    <location>
        <begin position="1"/>
        <end position="11"/>
    </location>
</feature>
<sequence>MAEAAETEKSISQKSSKRRQFKTKMIRLRRPDGTVAIFRKAMTKVIYDYQNNPCLANEEKDVKFELRQQIQRQGTPCHTIEDKIGTHHLIDRLDKTD</sequence>
<reference evidence="2" key="1">
    <citation type="submission" date="2021-06" db="EMBL/GenBank/DDBJ databases">
        <title>Parelaphostrongylus tenuis whole genome reference sequence.</title>
        <authorList>
            <person name="Garwood T.J."/>
            <person name="Larsen P.A."/>
            <person name="Fountain-Jones N.M."/>
            <person name="Garbe J.R."/>
            <person name="Macchietto M.G."/>
            <person name="Kania S.A."/>
            <person name="Gerhold R.W."/>
            <person name="Richards J.E."/>
            <person name="Wolf T.M."/>
        </authorList>
    </citation>
    <scope>NUCLEOTIDE SEQUENCE</scope>
    <source>
        <strain evidence="2">MNPRO001-30</strain>
        <tissue evidence="2">Meninges</tissue>
    </source>
</reference>